<dbReference type="Proteomes" id="UP000184447">
    <property type="component" value="Unassembled WGS sequence"/>
</dbReference>
<sequence>MNIKEFLNKDEIKKVKKDKKNWVNLVILTLVAILMIVLSSSFSESKDMFSQKQADIPKESTISSEVEVNEYQTDMESKLKTMLEQIDGVGKVKVMINFEGGEEQVPATNNNDSTSLTEENDSNGGTRKITQNNEGETVVMVDGINGNQPLILKKNSPEVCGIFVVAEGASNDLIRLSIQKAVITLFGVPESKVTVYPMKK</sequence>
<keyword evidence="2" id="KW-1133">Transmembrane helix</keyword>
<accession>A0A1M5SFG4</accession>
<dbReference type="NCBIfam" id="TIGR02830">
    <property type="entry name" value="spore_III_AG"/>
    <property type="match status" value="1"/>
</dbReference>
<evidence type="ECO:0000256" key="1">
    <source>
        <dbReference type="SAM" id="MobiDB-lite"/>
    </source>
</evidence>
<evidence type="ECO:0000256" key="2">
    <source>
        <dbReference type="SAM" id="Phobius"/>
    </source>
</evidence>
<keyword evidence="2" id="KW-0472">Membrane</keyword>
<dbReference type="STRING" id="1121316.SAMN02745207_00907"/>
<gene>
    <name evidence="3" type="ORF">SAMN02745207_00907</name>
</gene>
<proteinExistence type="predicted"/>
<dbReference type="OrthoDB" id="1634070at2"/>
<organism evidence="3 4">
    <name type="scientific">Clostridium grantii DSM 8605</name>
    <dbReference type="NCBI Taxonomy" id="1121316"/>
    <lineage>
        <taxon>Bacteria</taxon>
        <taxon>Bacillati</taxon>
        <taxon>Bacillota</taxon>
        <taxon>Clostridia</taxon>
        <taxon>Eubacteriales</taxon>
        <taxon>Clostridiaceae</taxon>
        <taxon>Clostridium</taxon>
    </lineage>
</organism>
<keyword evidence="4" id="KW-1185">Reference proteome</keyword>
<reference evidence="3 4" key="1">
    <citation type="submission" date="2016-11" db="EMBL/GenBank/DDBJ databases">
        <authorList>
            <person name="Jaros S."/>
            <person name="Januszkiewicz K."/>
            <person name="Wedrychowicz H."/>
        </authorList>
    </citation>
    <scope>NUCLEOTIDE SEQUENCE [LARGE SCALE GENOMIC DNA]</scope>
    <source>
        <strain evidence="3 4">DSM 8605</strain>
    </source>
</reference>
<dbReference type="InterPro" id="IPR014195">
    <property type="entry name" value="Spore_III_AG"/>
</dbReference>
<protein>
    <submittedName>
        <fullName evidence="3">Stage III sporulation protein AG</fullName>
    </submittedName>
</protein>
<dbReference type="EMBL" id="FQXM01000004">
    <property type="protein sequence ID" value="SHH37195.1"/>
    <property type="molecule type" value="Genomic_DNA"/>
</dbReference>
<name>A0A1M5SFG4_9CLOT</name>
<evidence type="ECO:0000313" key="4">
    <source>
        <dbReference type="Proteomes" id="UP000184447"/>
    </source>
</evidence>
<dbReference type="RefSeq" id="WP_073337237.1">
    <property type="nucleotide sequence ID" value="NZ_FQXM01000004.1"/>
</dbReference>
<feature type="region of interest" description="Disordered" evidence="1">
    <location>
        <begin position="103"/>
        <end position="133"/>
    </location>
</feature>
<feature type="compositionally biased region" description="Polar residues" evidence="1">
    <location>
        <begin position="106"/>
        <end position="133"/>
    </location>
</feature>
<keyword evidence="2" id="KW-0812">Transmembrane</keyword>
<feature type="transmembrane region" description="Helical" evidence="2">
    <location>
        <begin position="21"/>
        <end position="42"/>
    </location>
</feature>
<evidence type="ECO:0000313" key="3">
    <source>
        <dbReference type="EMBL" id="SHH37195.1"/>
    </source>
</evidence>
<dbReference type="AlphaFoldDB" id="A0A1M5SFG4"/>